<evidence type="ECO:0000256" key="8">
    <source>
        <dbReference type="ARBA" id="ARBA00022967"/>
    </source>
</evidence>
<evidence type="ECO:0000256" key="4">
    <source>
        <dbReference type="ARBA" id="ARBA00022475"/>
    </source>
</evidence>
<comment type="subcellular location">
    <subcellularLocation>
        <location evidence="1">Cell inner membrane</location>
        <topology evidence="1">Peripheral membrane protein</topology>
    </subcellularLocation>
</comment>
<dbReference type="EMBL" id="NRSJ01000010">
    <property type="protein sequence ID" value="MBK1704404.1"/>
    <property type="molecule type" value="Genomic_DNA"/>
</dbReference>
<dbReference type="Pfam" id="PF08352">
    <property type="entry name" value="oligo_HPY"/>
    <property type="match status" value="1"/>
</dbReference>
<accession>A0AAJ0X931</accession>
<comment type="caution">
    <text evidence="12">The sequence shown here is derived from an EMBL/GenBank/DDBJ whole genome shotgun (WGS) entry which is preliminary data.</text>
</comment>
<evidence type="ECO:0000256" key="5">
    <source>
        <dbReference type="ARBA" id="ARBA00022519"/>
    </source>
</evidence>
<evidence type="ECO:0000256" key="2">
    <source>
        <dbReference type="ARBA" id="ARBA00005417"/>
    </source>
</evidence>
<dbReference type="NCBIfam" id="TIGR01727">
    <property type="entry name" value="oligo_HPY"/>
    <property type="match status" value="1"/>
</dbReference>
<dbReference type="InterPro" id="IPR050388">
    <property type="entry name" value="ABC_Ni/Peptide_Import"/>
</dbReference>
<organism evidence="12 13">
    <name type="scientific">Halochromatium glycolicum</name>
    <dbReference type="NCBI Taxonomy" id="85075"/>
    <lineage>
        <taxon>Bacteria</taxon>
        <taxon>Pseudomonadati</taxon>
        <taxon>Pseudomonadota</taxon>
        <taxon>Gammaproteobacteria</taxon>
        <taxon>Chromatiales</taxon>
        <taxon>Chromatiaceae</taxon>
        <taxon>Halochromatium</taxon>
    </lineage>
</organism>
<feature type="region of interest" description="Disordered" evidence="10">
    <location>
        <begin position="81"/>
        <end position="117"/>
    </location>
</feature>
<dbReference type="GO" id="GO:0005886">
    <property type="term" value="C:plasma membrane"/>
    <property type="evidence" value="ECO:0007669"/>
    <property type="project" value="UniProtKB-SubCell"/>
</dbReference>
<keyword evidence="6" id="KW-0547">Nucleotide-binding</keyword>
<protein>
    <recommendedName>
        <fullName evidence="11">ABC transporter domain-containing protein</fullName>
    </recommendedName>
</protein>
<evidence type="ECO:0000256" key="6">
    <source>
        <dbReference type="ARBA" id="ARBA00022741"/>
    </source>
</evidence>
<dbReference type="InterPro" id="IPR027417">
    <property type="entry name" value="P-loop_NTPase"/>
</dbReference>
<dbReference type="PANTHER" id="PTHR43297:SF14">
    <property type="entry name" value="ATPASE AAA-TYPE CORE DOMAIN-CONTAINING PROTEIN"/>
    <property type="match status" value="1"/>
</dbReference>
<feature type="compositionally biased region" description="Polar residues" evidence="10">
    <location>
        <begin position="81"/>
        <end position="90"/>
    </location>
</feature>
<evidence type="ECO:0000259" key="11">
    <source>
        <dbReference type="PROSITE" id="PS50893"/>
    </source>
</evidence>
<keyword evidence="5" id="KW-0997">Cell inner membrane</keyword>
<dbReference type="InterPro" id="IPR017871">
    <property type="entry name" value="ABC_transporter-like_CS"/>
</dbReference>
<keyword evidence="13" id="KW-1185">Reference proteome</keyword>
<reference evidence="12" key="1">
    <citation type="submission" date="2017-08" db="EMBL/GenBank/DDBJ databases">
        <authorList>
            <person name="Imhoff J.F."/>
            <person name="Rahn T."/>
            <person name="Kuenzel S."/>
            <person name="Neulinger S.C."/>
        </authorList>
    </citation>
    <scope>NUCLEOTIDE SEQUENCE</scope>
    <source>
        <strain evidence="12">DSM 11080</strain>
    </source>
</reference>
<name>A0AAJ0X931_9GAMM</name>
<evidence type="ECO:0000256" key="9">
    <source>
        <dbReference type="ARBA" id="ARBA00023136"/>
    </source>
</evidence>
<dbReference type="InterPro" id="IPR013563">
    <property type="entry name" value="Oligopep_ABC_C"/>
</dbReference>
<evidence type="ECO:0000313" key="12">
    <source>
        <dbReference type="EMBL" id="MBK1704404.1"/>
    </source>
</evidence>
<sequence>MVGESGSGKSLTALALLGFAPPGGRLEGRVELDGVDLLPVDADALRDLRGRRIAYIPQAPSDALDPLLRVGYQLREAIQAHTSETSVNTGSGVGEERAAERASTQEGSGGRSEADPVQKAAVMVGLGDSRRNQSGADTSKRIETLLKKVGLDGVADIQRRFPHELSGGQSQRVAIAMALAHEPDLLIADEATTALDVTVQAEILALLERLSRGRDRSLLFVSHDLALVAGLCDRVLVLYAGRVVEDAPRERLLEKPAHPYTAALLACSPELGRPDKPLPAIPGQPPSPAESTWGAVAAGCRFAPRCPKAQPVCEQGEPALDELASGHRVRCLFPENDDARAEESR</sequence>
<feature type="domain" description="ABC transporter" evidence="11">
    <location>
        <begin position="24"/>
        <end position="265"/>
    </location>
</feature>
<dbReference type="Gene3D" id="3.40.50.300">
    <property type="entry name" value="P-loop containing nucleotide triphosphate hydrolases"/>
    <property type="match status" value="1"/>
</dbReference>
<dbReference type="Pfam" id="PF00005">
    <property type="entry name" value="ABC_tran"/>
    <property type="match status" value="1"/>
</dbReference>
<dbReference type="GO" id="GO:0015833">
    <property type="term" value="P:peptide transport"/>
    <property type="evidence" value="ECO:0007669"/>
    <property type="project" value="InterPro"/>
</dbReference>
<evidence type="ECO:0000256" key="7">
    <source>
        <dbReference type="ARBA" id="ARBA00022840"/>
    </source>
</evidence>
<evidence type="ECO:0000256" key="10">
    <source>
        <dbReference type="SAM" id="MobiDB-lite"/>
    </source>
</evidence>
<evidence type="ECO:0000256" key="1">
    <source>
        <dbReference type="ARBA" id="ARBA00004417"/>
    </source>
</evidence>
<dbReference type="PANTHER" id="PTHR43297">
    <property type="entry name" value="OLIGOPEPTIDE TRANSPORT ATP-BINDING PROTEIN APPD"/>
    <property type="match status" value="1"/>
</dbReference>
<dbReference type="PROSITE" id="PS50893">
    <property type="entry name" value="ABC_TRANSPORTER_2"/>
    <property type="match status" value="1"/>
</dbReference>
<proteinExistence type="inferred from homology"/>
<dbReference type="Proteomes" id="UP001296776">
    <property type="component" value="Unassembled WGS sequence"/>
</dbReference>
<dbReference type="SUPFAM" id="SSF52540">
    <property type="entry name" value="P-loop containing nucleoside triphosphate hydrolases"/>
    <property type="match status" value="1"/>
</dbReference>
<evidence type="ECO:0000313" key="13">
    <source>
        <dbReference type="Proteomes" id="UP001296776"/>
    </source>
</evidence>
<dbReference type="AlphaFoldDB" id="A0AAJ0X931"/>
<dbReference type="GO" id="GO:0005524">
    <property type="term" value="F:ATP binding"/>
    <property type="evidence" value="ECO:0007669"/>
    <property type="project" value="UniProtKB-KW"/>
</dbReference>
<dbReference type="SMART" id="SM00382">
    <property type="entry name" value="AAA"/>
    <property type="match status" value="1"/>
</dbReference>
<dbReference type="InterPro" id="IPR003439">
    <property type="entry name" value="ABC_transporter-like_ATP-bd"/>
</dbReference>
<keyword evidence="4" id="KW-1003">Cell membrane</keyword>
<dbReference type="InterPro" id="IPR003593">
    <property type="entry name" value="AAA+_ATPase"/>
</dbReference>
<keyword evidence="3" id="KW-0813">Transport</keyword>
<comment type="similarity">
    <text evidence="2">Belongs to the ABC transporter superfamily.</text>
</comment>
<dbReference type="CDD" id="cd03257">
    <property type="entry name" value="ABC_NikE_OppD_transporters"/>
    <property type="match status" value="1"/>
</dbReference>
<keyword evidence="8" id="KW-1278">Translocase</keyword>
<reference evidence="12" key="2">
    <citation type="journal article" date="2020" name="Microorganisms">
        <title>Osmotic Adaptation and Compatible Solute Biosynthesis of Phototrophic Bacteria as Revealed from Genome Analyses.</title>
        <authorList>
            <person name="Imhoff J.F."/>
            <person name="Rahn T."/>
            <person name="Kunzel S."/>
            <person name="Keller A."/>
            <person name="Neulinger S.C."/>
        </authorList>
    </citation>
    <scope>NUCLEOTIDE SEQUENCE</scope>
    <source>
        <strain evidence="12">DSM 11080</strain>
    </source>
</reference>
<dbReference type="PROSITE" id="PS00211">
    <property type="entry name" value="ABC_TRANSPORTER_1"/>
    <property type="match status" value="1"/>
</dbReference>
<keyword evidence="9" id="KW-0472">Membrane</keyword>
<dbReference type="GO" id="GO:0016887">
    <property type="term" value="F:ATP hydrolysis activity"/>
    <property type="evidence" value="ECO:0007669"/>
    <property type="project" value="InterPro"/>
</dbReference>
<evidence type="ECO:0000256" key="3">
    <source>
        <dbReference type="ARBA" id="ARBA00022448"/>
    </source>
</evidence>
<keyword evidence="7" id="KW-0067">ATP-binding</keyword>
<gene>
    <name evidence="12" type="ORF">CKO40_07600</name>
</gene>